<dbReference type="InterPro" id="IPR007562">
    <property type="entry name" value="Transglutaminase-like_domain"/>
</dbReference>
<dbReference type="PANTHER" id="PTHR46333:SF2">
    <property type="entry name" value="CYTOKINESIS PROTEIN 3"/>
    <property type="match status" value="1"/>
</dbReference>
<name>A0ABR2J122_9EUKA</name>
<dbReference type="EMBL" id="JAPFFF010000013">
    <property type="protein sequence ID" value="KAK8871608.1"/>
    <property type="molecule type" value="Genomic_DNA"/>
</dbReference>
<dbReference type="Gene3D" id="3.10.620.30">
    <property type="match status" value="1"/>
</dbReference>
<proteinExistence type="predicted"/>
<accession>A0ABR2J122</accession>
<gene>
    <name evidence="2" type="ORF">M9Y10_007343</name>
</gene>
<evidence type="ECO:0000259" key="1">
    <source>
        <dbReference type="Pfam" id="PF04473"/>
    </source>
</evidence>
<dbReference type="Pfam" id="PF04473">
    <property type="entry name" value="DUF553"/>
    <property type="match status" value="1"/>
</dbReference>
<dbReference type="SUPFAM" id="SSF54001">
    <property type="entry name" value="Cysteine proteinases"/>
    <property type="match status" value="1"/>
</dbReference>
<protein>
    <recommendedName>
        <fullName evidence="1">Transglutaminase-like domain-containing protein</fullName>
    </recommendedName>
</protein>
<keyword evidence="3" id="KW-1185">Reference proteome</keyword>
<dbReference type="PANTHER" id="PTHR46333">
    <property type="entry name" value="CYTOKINESIS PROTEIN 3"/>
    <property type="match status" value="1"/>
</dbReference>
<evidence type="ECO:0000313" key="3">
    <source>
        <dbReference type="Proteomes" id="UP001470230"/>
    </source>
</evidence>
<dbReference type="InterPro" id="IPR038765">
    <property type="entry name" value="Papain-like_cys_pep_sf"/>
</dbReference>
<evidence type="ECO:0000313" key="2">
    <source>
        <dbReference type="EMBL" id="KAK8871608.1"/>
    </source>
</evidence>
<organism evidence="2 3">
    <name type="scientific">Tritrichomonas musculus</name>
    <dbReference type="NCBI Taxonomy" id="1915356"/>
    <lineage>
        <taxon>Eukaryota</taxon>
        <taxon>Metamonada</taxon>
        <taxon>Parabasalia</taxon>
        <taxon>Tritrichomonadida</taxon>
        <taxon>Tritrichomonadidae</taxon>
        <taxon>Tritrichomonas</taxon>
    </lineage>
</organism>
<feature type="domain" description="Transglutaminase-like" evidence="1">
    <location>
        <begin position="83"/>
        <end position="158"/>
    </location>
</feature>
<sequence>MTTIKLGNSINDFKQLVSKFEAKEQDLKDVPKKLIDEFGYSCLANSLMFKEPQIPKYDEEGISEYMKTHKFKTIKSLVDYVNSFKNDIDKLFAIFSWEALNIEYDVKLFFSGQHKQTSLNEVFKTKKAVCAGYALFFREMANKANIDRNRFRIEEYSNLAKAFGFDDLNPPKEVKSDHASIYLEIDGVPFIAEPTWAAGSLMDDHKFKWDYNPKLFLIPLYKSLCDHYPCDQAQKLLTFNFPYSDFLKSCKVEPFGRYLKTESNPYVNFESKDGYVEQTYSCTGPIDFASFKIYQLKENTLYEIRADSISSYQIVQSQLPKHPERCRFKTSIAFPDKGFYKVDLYLDKPHILTYYVNCLTKSSLSAELNYNSFHESKFVPIAPTRILTQVKNGYAIIRFAVIPKRSDLIWDIEKFDNKSLMISIFTFSTAK</sequence>
<comment type="caution">
    <text evidence="2">The sequence shown here is derived from an EMBL/GenBank/DDBJ whole genome shotgun (WGS) entry which is preliminary data.</text>
</comment>
<reference evidence="2 3" key="1">
    <citation type="submission" date="2024-04" db="EMBL/GenBank/DDBJ databases">
        <title>Tritrichomonas musculus Genome.</title>
        <authorList>
            <person name="Alves-Ferreira E."/>
            <person name="Grigg M."/>
            <person name="Lorenzi H."/>
            <person name="Galac M."/>
        </authorList>
    </citation>
    <scope>NUCLEOTIDE SEQUENCE [LARGE SCALE GENOMIC DNA]</scope>
    <source>
        <strain evidence="2 3">EAF2021</strain>
    </source>
</reference>
<dbReference type="InterPro" id="IPR052557">
    <property type="entry name" value="CAP/Cytokinesis_protein"/>
</dbReference>
<dbReference type="Proteomes" id="UP001470230">
    <property type="component" value="Unassembled WGS sequence"/>
</dbReference>